<name>A0A9D1HZK5_9FIRM</name>
<evidence type="ECO:0000256" key="1">
    <source>
        <dbReference type="SAM" id="MobiDB-lite"/>
    </source>
</evidence>
<evidence type="ECO:0000313" key="4">
    <source>
        <dbReference type="Proteomes" id="UP000824090"/>
    </source>
</evidence>
<evidence type="ECO:0000313" key="3">
    <source>
        <dbReference type="EMBL" id="HIU25513.1"/>
    </source>
</evidence>
<reference evidence="3" key="2">
    <citation type="journal article" date="2021" name="PeerJ">
        <title>Extensive microbial diversity within the chicken gut microbiome revealed by metagenomics and culture.</title>
        <authorList>
            <person name="Gilroy R."/>
            <person name="Ravi A."/>
            <person name="Getino M."/>
            <person name="Pursley I."/>
            <person name="Horton D.L."/>
            <person name="Alikhan N.F."/>
            <person name="Baker D."/>
            <person name="Gharbi K."/>
            <person name="Hall N."/>
            <person name="Watson M."/>
            <person name="Adriaenssens E.M."/>
            <person name="Foster-Nyarko E."/>
            <person name="Jarju S."/>
            <person name="Secka A."/>
            <person name="Antonio M."/>
            <person name="Oren A."/>
            <person name="Chaudhuri R.R."/>
            <person name="La Ragione R."/>
            <person name="Hildebrand F."/>
            <person name="Pallen M.J."/>
        </authorList>
    </citation>
    <scope>NUCLEOTIDE SEQUENCE</scope>
    <source>
        <strain evidence="3">ChiHcec3-6078</strain>
    </source>
</reference>
<proteinExistence type="predicted"/>
<keyword evidence="2" id="KW-1133">Transmembrane helix</keyword>
<keyword evidence="2" id="KW-0472">Membrane</keyword>
<sequence length="239" mass="25885">MDRNEFIEKLRKELSKLPEDEIEAAVEYYEEYFDEAGSEKEEELIRQLGSPRRVAAQIRAEYAVRSADEDERPSGKKGISAVGWVIIGICSAPVSVPVAVVMGAMFVCIAAVAVAVAVSVFIAILAAAAGSLAIFAAGIMALPVAFSSALMLIGAGLAGMGIMAALGALAVIGVKKSMAAFIKYGRNKNEERKHKKIRIDRETEGWKYSGMKAAKKEEPRWKWKDGSDLKESGKEEEVK</sequence>
<gene>
    <name evidence="3" type="ORF">IAC50_03300</name>
</gene>
<evidence type="ECO:0000256" key="2">
    <source>
        <dbReference type="SAM" id="Phobius"/>
    </source>
</evidence>
<dbReference type="Proteomes" id="UP000824090">
    <property type="component" value="Unassembled WGS sequence"/>
</dbReference>
<keyword evidence="2" id="KW-0812">Transmembrane</keyword>
<feature type="transmembrane region" description="Helical" evidence="2">
    <location>
        <begin position="149"/>
        <end position="174"/>
    </location>
</feature>
<reference evidence="3" key="1">
    <citation type="submission" date="2020-10" db="EMBL/GenBank/DDBJ databases">
        <authorList>
            <person name="Gilroy R."/>
        </authorList>
    </citation>
    <scope>NUCLEOTIDE SEQUENCE</scope>
    <source>
        <strain evidence="3">ChiHcec3-6078</strain>
    </source>
</reference>
<feature type="compositionally biased region" description="Basic and acidic residues" evidence="1">
    <location>
        <begin position="214"/>
        <end position="239"/>
    </location>
</feature>
<dbReference type="EMBL" id="DVMP01000068">
    <property type="protein sequence ID" value="HIU25513.1"/>
    <property type="molecule type" value="Genomic_DNA"/>
</dbReference>
<accession>A0A9D1HZK5</accession>
<protein>
    <submittedName>
        <fullName evidence="3">DUF1700 domain-containing protein</fullName>
    </submittedName>
</protein>
<dbReference type="AlphaFoldDB" id="A0A9D1HZK5"/>
<feature type="transmembrane region" description="Helical" evidence="2">
    <location>
        <begin position="120"/>
        <end position="142"/>
    </location>
</feature>
<feature type="transmembrane region" description="Helical" evidence="2">
    <location>
        <begin position="81"/>
        <end position="114"/>
    </location>
</feature>
<comment type="caution">
    <text evidence="3">The sequence shown here is derived from an EMBL/GenBank/DDBJ whole genome shotgun (WGS) entry which is preliminary data.</text>
</comment>
<organism evidence="3 4">
    <name type="scientific">Candidatus Allocopromorpha excrementigallinarum</name>
    <dbReference type="NCBI Taxonomy" id="2840742"/>
    <lineage>
        <taxon>Bacteria</taxon>
        <taxon>Bacillati</taxon>
        <taxon>Bacillota</taxon>
        <taxon>Clostridia</taxon>
        <taxon>Eubacteriales</taxon>
        <taxon>Eubacteriaceae</taxon>
        <taxon>Eubacteriaceae incertae sedis</taxon>
        <taxon>Candidatus Allocopromorpha</taxon>
    </lineage>
</organism>
<feature type="region of interest" description="Disordered" evidence="1">
    <location>
        <begin position="212"/>
        <end position="239"/>
    </location>
</feature>
<dbReference type="Pfam" id="PF22564">
    <property type="entry name" value="HAAS"/>
    <property type="match status" value="1"/>
</dbReference>